<comment type="similarity">
    <text evidence="1 8 9">Belongs to the heat shock protein 70 family.</text>
</comment>
<reference evidence="12" key="1">
    <citation type="journal article" date="2019" name="Int. J. Syst. Evol. Microbiol.">
        <title>The Global Catalogue of Microorganisms (GCM) 10K type strain sequencing project: providing services to taxonomists for standard genome sequencing and annotation.</title>
        <authorList>
            <consortium name="The Broad Institute Genomics Platform"/>
            <consortium name="The Broad Institute Genome Sequencing Center for Infectious Disease"/>
            <person name="Wu L."/>
            <person name="Ma J."/>
        </authorList>
    </citation>
    <scope>NUCLEOTIDE SEQUENCE [LARGE SCALE GENOMIC DNA]</scope>
    <source>
        <strain evidence="12">KCTC 22154</strain>
    </source>
</reference>
<feature type="compositionally biased region" description="Acidic residues" evidence="10">
    <location>
        <begin position="628"/>
        <end position="638"/>
    </location>
</feature>
<evidence type="ECO:0000256" key="4">
    <source>
        <dbReference type="ARBA" id="ARBA00022741"/>
    </source>
</evidence>
<dbReference type="FunFam" id="3.30.420.40:FF:000004">
    <property type="entry name" value="Molecular chaperone DnaK"/>
    <property type="match status" value="1"/>
</dbReference>
<name>A0A8H9I3S5_9GAMM</name>
<dbReference type="Gene3D" id="1.20.1270.10">
    <property type="match status" value="1"/>
</dbReference>
<evidence type="ECO:0000256" key="3">
    <source>
        <dbReference type="ARBA" id="ARBA00022553"/>
    </source>
</evidence>
<proteinExistence type="evidence at transcript level"/>
<dbReference type="PANTHER" id="PTHR19375">
    <property type="entry name" value="HEAT SHOCK PROTEIN 70KDA"/>
    <property type="match status" value="1"/>
</dbReference>
<evidence type="ECO:0000313" key="12">
    <source>
        <dbReference type="Proteomes" id="UP000623776"/>
    </source>
</evidence>
<evidence type="ECO:0000256" key="5">
    <source>
        <dbReference type="ARBA" id="ARBA00022840"/>
    </source>
</evidence>
<dbReference type="PRINTS" id="PR00301">
    <property type="entry name" value="HEATSHOCK70"/>
</dbReference>
<comment type="function">
    <text evidence="8">Acts as a chaperone.</text>
</comment>
<evidence type="ECO:0000256" key="9">
    <source>
        <dbReference type="RuleBase" id="RU003322"/>
    </source>
</evidence>
<feature type="modified residue" description="Phosphothreonine; by autocatalysis" evidence="8">
    <location>
        <position position="199"/>
    </location>
</feature>
<dbReference type="SUPFAM" id="SSF53067">
    <property type="entry name" value="Actin-like ATPase domain"/>
    <property type="match status" value="2"/>
</dbReference>
<dbReference type="EMBL" id="BMXN01000004">
    <property type="protein sequence ID" value="GGW22304.1"/>
    <property type="molecule type" value="Genomic_DNA"/>
</dbReference>
<dbReference type="Gene3D" id="3.30.420.40">
    <property type="match status" value="2"/>
</dbReference>
<keyword evidence="3 8" id="KW-0597">Phosphoprotein</keyword>
<dbReference type="FunFam" id="3.30.30.30:FF:000003">
    <property type="entry name" value="Heat shock protein 9"/>
    <property type="match status" value="1"/>
</dbReference>
<dbReference type="PROSITE" id="PS01036">
    <property type="entry name" value="HSP70_3"/>
    <property type="match status" value="1"/>
</dbReference>
<dbReference type="FunFam" id="3.90.640.10:FF:000003">
    <property type="entry name" value="Molecular chaperone DnaK"/>
    <property type="match status" value="1"/>
</dbReference>
<dbReference type="SUPFAM" id="SSF100934">
    <property type="entry name" value="Heat shock protein 70kD (HSP70), C-terminal subdomain"/>
    <property type="match status" value="1"/>
</dbReference>
<evidence type="ECO:0000256" key="7">
    <source>
        <dbReference type="ARBA" id="ARBA00023186"/>
    </source>
</evidence>
<keyword evidence="12" id="KW-1185">Reference proteome</keyword>
<dbReference type="Proteomes" id="UP000623776">
    <property type="component" value="Unassembled WGS sequence"/>
</dbReference>
<dbReference type="NCBIfam" id="NF003520">
    <property type="entry name" value="PRK05183.1"/>
    <property type="match status" value="1"/>
</dbReference>
<keyword evidence="5 8" id="KW-0067">ATP-binding</keyword>
<keyword evidence="7 8" id="KW-0143">Chaperone</keyword>
<dbReference type="GO" id="GO:0140662">
    <property type="term" value="F:ATP-dependent protein folding chaperone"/>
    <property type="evidence" value="ECO:0007669"/>
    <property type="project" value="InterPro"/>
</dbReference>
<dbReference type="PROSITE" id="PS00329">
    <property type="entry name" value="HSP70_2"/>
    <property type="match status" value="1"/>
</dbReference>
<dbReference type="CDD" id="cd10234">
    <property type="entry name" value="ASKHA_NBD_HSP70_DnaK-like"/>
    <property type="match status" value="1"/>
</dbReference>
<dbReference type="RefSeq" id="WP_096921580.1">
    <property type="nucleotide sequence ID" value="NZ_BMXN01000004.1"/>
</dbReference>
<evidence type="ECO:0000256" key="1">
    <source>
        <dbReference type="ARBA" id="ARBA00007381"/>
    </source>
</evidence>
<dbReference type="InterPro" id="IPR029047">
    <property type="entry name" value="HSP70_peptide-bd_sf"/>
</dbReference>
<keyword evidence="4 8" id="KW-0547">Nucleotide-binding</keyword>
<feature type="compositionally biased region" description="Low complexity" evidence="10">
    <location>
        <begin position="604"/>
        <end position="619"/>
    </location>
</feature>
<dbReference type="Gene3D" id="2.60.34.10">
    <property type="entry name" value="Substrate Binding Domain Of DNAk, Chain A, domain 1"/>
    <property type="match status" value="1"/>
</dbReference>
<dbReference type="InterPro" id="IPR029048">
    <property type="entry name" value="HSP70_C_sf"/>
</dbReference>
<dbReference type="InterPro" id="IPR012725">
    <property type="entry name" value="Chaperone_DnaK"/>
</dbReference>
<dbReference type="InterPro" id="IPR043129">
    <property type="entry name" value="ATPase_NBD"/>
</dbReference>
<dbReference type="InterPro" id="IPR018181">
    <property type="entry name" value="Heat_shock_70_CS"/>
</dbReference>
<evidence type="ECO:0000256" key="8">
    <source>
        <dbReference type="HAMAP-Rule" id="MF_00332"/>
    </source>
</evidence>
<organism evidence="11 12">
    <name type="scientific">Vreelandella hamiltonii</name>
    <dbReference type="NCBI Taxonomy" id="502829"/>
    <lineage>
        <taxon>Bacteria</taxon>
        <taxon>Pseudomonadati</taxon>
        <taxon>Pseudomonadota</taxon>
        <taxon>Gammaproteobacteria</taxon>
        <taxon>Oceanospirillales</taxon>
        <taxon>Halomonadaceae</taxon>
        <taxon>Vreelandella</taxon>
    </lineage>
</organism>
<protein>
    <recommendedName>
        <fullName evidence="2 8">Chaperone protein DnaK</fullName>
    </recommendedName>
    <alternativeName>
        <fullName evidence="8">HSP70</fullName>
    </alternativeName>
    <alternativeName>
        <fullName evidence="8">Heat shock 70 kDa protein</fullName>
    </alternativeName>
    <alternativeName>
        <fullName evidence="8">Heat shock protein 70</fullName>
    </alternativeName>
</protein>
<sequence length="644" mass="69244">MGRIIGIDLGTTNSCVAVLDGDSAKVIENAEGGRTTPSIIAYTDDGETLVGQAAKRQAVTNPENTLYAIKRLIGRRFKDDVVQKDIKMVPYKIAEADNGDAWVEVKGKKMAPPQVSAEVLKKMKKTAEDYLGEPVTEAVITVPAYFNDSQRQATKDAGRIAGLDVKRIINEPTAAALAYGMDKSRGDKTIAVYDLGGGTFDISIIEVADVDGETQFEVLATNGDTFLGGEDFDLALINYLVDQFKTDSGINLSGDNLAMQRLKEAAEKAKIELSSAQQTDVNLPYITADNTGPKHLNVKVTRAKLESLVEDLVQRSLEPCKTALKDAGLSASEIDEVILVGGQTRMPMVQKKAADFFGKEARKDVNPDEAVAVGAAIQGGVLGGDVKDVLLLDVTPLTLGIETMGGVMTPLIDKNTTIPTKKTQTFSTADDNQTAVTIHVVQGERKQVSQNKSLGRFDLSDIPPAPRGVPQIEVAFDLDANGILNVSAKDKATGKEQSIVIKASSGLTDEEIEQMVRDAEAHADEDKKFEALVQLRNQADGMIHATRKTVQEAGDKATDDEKQAIETAIAELEEAVKTDDQDNIQKKLDALTEASGQLAQKMYAEQADAAQQAGAEGAESTNAKQDDDVVDAEYEEVNDEQKKQ</sequence>
<dbReference type="GO" id="GO:0005524">
    <property type="term" value="F:ATP binding"/>
    <property type="evidence" value="ECO:0007669"/>
    <property type="project" value="UniProtKB-UniRule"/>
</dbReference>
<gene>
    <name evidence="8 11" type="primary">dnaK</name>
    <name evidence="11" type="ORF">GCM10007157_11320</name>
</gene>
<evidence type="ECO:0000256" key="6">
    <source>
        <dbReference type="ARBA" id="ARBA00023016"/>
    </source>
</evidence>
<dbReference type="HAMAP" id="MF_00332">
    <property type="entry name" value="DnaK"/>
    <property type="match status" value="1"/>
</dbReference>
<dbReference type="Gene3D" id="3.90.640.10">
    <property type="entry name" value="Actin, Chain A, domain 4"/>
    <property type="match status" value="1"/>
</dbReference>
<dbReference type="Pfam" id="PF00012">
    <property type="entry name" value="HSP70"/>
    <property type="match status" value="1"/>
</dbReference>
<dbReference type="NCBIfam" id="TIGR02350">
    <property type="entry name" value="prok_dnaK"/>
    <property type="match status" value="1"/>
</dbReference>
<dbReference type="NCBIfam" id="NF001413">
    <property type="entry name" value="PRK00290.1"/>
    <property type="match status" value="1"/>
</dbReference>
<dbReference type="FunFam" id="2.60.34.10:FF:000014">
    <property type="entry name" value="Chaperone protein DnaK HSP70"/>
    <property type="match status" value="1"/>
</dbReference>
<evidence type="ECO:0000256" key="2">
    <source>
        <dbReference type="ARBA" id="ARBA00014415"/>
    </source>
</evidence>
<keyword evidence="6 8" id="KW-0346">Stress response</keyword>
<feature type="region of interest" description="Disordered" evidence="10">
    <location>
        <begin position="602"/>
        <end position="644"/>
    </location>
</feature>
<dbReference type="InterPro" id="IPR013126">
    <property type="entry name" value="Hsp_70_fam"/>
</dbReference>
<evidence type="ECO:0000313" key="11">
    <source>
        <dbReference type="EMBL" id="GGW22304.1"/>
    </source>
</evidence>
<dbReference type="AlphaFoldDB" id="A0A8H9I3S5"/>
<comment type="induction">
    <text evidence="8">By stress conditions e.g. heat shock.</text>
</comment>
<accession>A0A8H9I3S5</accession>
<comment type="caution">
    <text evidence="11">The sequence shown here is derived from an EMBL/GenBank/DDBJ whole genome shotgun (WGS) entry which is preliminary data.</text>
</comment>
<dbReference type="FunFam" id="1.20.1270.10:FF:000001">
    <property type="entry name" value="Molecular chaperone DnaK"/>
    <property type="match status" value="1"/>
</dbReference>
<dbReference type="PROSITE" id="PS00297">
    <property type="entry name" value="HSP70_1"/>
    <property type="match status" value="1"/>
</dbReference>
<evidence type="ECO:0000256" key="10">
    <source>
        <dbReference type="SAM" id="MobiDB-lite"/>
    </source>
</evidence>
<dbReference type="GO" id="GO:0051082">
    <property type="term" value="F:unfolded protein binding"/>
    <property type="evidence" value="ECO:0007669"/>
    <property type="project" value="InterPro"/>
</dbReference>
<dbReference type="SUPFAM" id="SSF100920">
    <property type="entry name" value="Heat shock protein 70kD (HSP70), peptide-binding domain"/>
    <property type="match status" value="1"/>
</dbReference>